<name>B0PGT3_9FIRM</name>
<protein>
    <submittedName>
        <fullName evidence="1">Uncharacterized protein</fullName>
    </submittedName>
</protein>
<organism evidence="1 2">
    <name type="scientific">Anaerotruncus colihominis DSM 17241</name>
    <dbReference type="NCBI Taxonomy" id="445972"/>
    <lineage>
        <taxon>Bacteria</taxon>
        <taxon>Bacillati</taxon>
        <taxon>Bacillota</taxon>
        <taxon>Clostridia</taxon>
        <taxon>Eubacteriales</taxon>
        <taxon>Oscillospiraceae</taxon>
        <taxon>Anaerotruncus</taxon>
    </lineage>
</organism>
<dbReference type="AlphaFoldDB" id="B0PGT3"/>
<proteinExistence type="predicted"/>
<reference evidence="1" key="2">
    <citation type="submission" date="2013-09" db="EMBL/GenBank/DDBJ databases">
        <title>Draft genome sequence of Anaerotruncus colihominis(DSM 17241).</title>
        <authorList>
            <person name="Sudarsanam P."/>
            <person name="Ley R."/>
            <person name="Guruge J."/>
            <person name="Turnbaugh P.J."/>
            <person name="Mahowald M."/>
            <person name="Liep D."/>
            <person name="Gordon J."/>
        </authorList>
    </citation>
    <scope>NUCLEOTIDE SEQUENCE</scope>
    <source>
        <strain evidence="1">DSM 17241</strain>
    </source>
</reference>
<gene>
    <name evidence="1" type="ORF">ANACOL_03952</name>
</gene>
<dbReference type="EMBL" id="ABGD02000030">
    <property type="protein sequence ID" value="EDS09182.1"/>
    <property type="molecule type" value="Genomic_DNA"/>
</dbReference>
<evidence type="ECO:0000313" key="1">
    <source>
        <dbReference type="EMBL" id="EDS09182.1"/>
    </source>
</evidence>
<sequence length="45" mass="5468">MISSTRFLLPFCFLFSIIYRPHKVLSTVLFKFVVIYKITFLFLYN</sequence>
<dbReference type="HOGENOM" id="CLU_3195362_0_0_9"/>
<keyword evidence="2" id="KW-1185">Reference proteome</keyword>
<comment type="caution">
    <text evidence="1">The sequence shown here is derived from an EMBL/GenBank/DDBJ whole genome shotgun (WGS) entry which is preliminary data.</text>
</comment>
<evidence type="ECO:0000313" key="2">
    <source>
        <dbReference type="Proteomes" id="UP000003803"/>
    </source>
</evidence>
<dbReference type="Proteomes" id="UP000003803">
    <property type="component" value="Unassembled WGS sequence"/>
</dbReference>
<accession>B0PGT3</accession>
<reference evidence="1" key="1">
    <citation type="submission" date="2007-11" db="EMBL/GenBank/DDBJ databases">
        <authorList>
            <person name="Fulton L."/>
            <person name="Clifton S."/>
            <person name="Fulton B."/>
            <person name="Xu J."/>
            <person name="Minx P."/>
            <person name="Pepin K.H."/>
            <person name="Johnson M."/>
            <person name="Thiruvilangam P."/>
            <person name="Bhonagiri V."/>
            <person name="Nash W.E."/>
            <person name="Mardis E.R."/>
            <person name="Wilson R.K."/>
        </authorList>
    </citation>
    <scope>NUCLEOTIDE SEQUENCE [LARGE SCALE GENOMIC DNA]</scope>
    <source>
        <strain evidence="1">DSM 17241</strain>
    </source>
</reference>